<proteinExistence type="inferred from homology"/>
<dbReference type="SUPFAM" id="SSF53850">
    <property type="entry name" value="Periplasmic binding protein-like II"/>
    <property type="match status" value="1"/>
</dbReference>
<feature type="domain" description="Solute-binding protein family 5" evidence="6">
    <location>
        <begin position="91"/>
        <end position="475"/>
    </location>
</feature>
<comment type="subcellular location">
    <subcellularLocation>
        <location evidence="1">Cell envelope</location>
    </subcellularLocation>
</comment>
<comment type="similarity">
    <text evidence="2">Belongs to the bacterial solute-binding protein 5 family.</text>
</comment>
<evidence type="ECO:0000256" key="2">
    <source>
        <dbReference type="ARBA" id="ARBA00005695"/>
    </source>
</evidence>
<keyword evidence="3" id="KW-0813">Transport</keyword>
<gene>
    <name evidence="7" type="ORF">B0187_07670</name>
</gene>
<evidence type="ECO:0000259" key="6">
    <source>
        <dbReference type="Pfam" id="PF00496"/>
    </source>
</evidence>
<dbReference type="InterPro" id="IPR000914">
    <property type="entry name" value="SBP_5_dom"/>
</dbReference>
<dbReference type="Gene3D" id="3.90.76.10">
    <property type="entry name" value="Dipeptide-binding Protein, Domain 1"/>
    <property type="match status" value="1"/>
</dbReference>
<evidence type="ECO:0000313" key="8">
    <source>
        <dbReference type="Proteomes" id="UP000190867"/>
    </source>
</evidence>
<dbReference type="GO" id="GO:1904680">
    <property type="term" value="F:peptide transmembrane transporter activity"/>
    <property type="evidence" value="ECO:0007669"/>
    <property type="project" value="TreeGrafter"/>
</dbReference>
<dbReference type="OrthoDB" id="9801912at2"/>
<evidence type="ECO:0000313" key="7">
    <source>
        <dbReference type="EMBL" id="OOR98750.1"/>
    </source>
</evidence>
<comment type="caution">
    <text evidence="7">The sequence shown here is derived from an EMBL/GenBank/DDBJ whole genome shotgun (WGS) entry which is preliminary data.</text>
</comment>
<dbReference type="FunFam" id="3.10.105.10:FF:000001">
    <property type="entry name" value="Oligopeptide ABC transporter, oligopeptide-binding protein"/>
    <property type="match status" value="1"/>
</dbReference>
<feature type="chain" id="PRO_5012661966" evidence="5">
    <location>
        <begin position="36"/>
        <end position="554"/>
    </location>
</feature>
<dbReference type="PANTHER" id="PTHR30290:SF10">
    <property type="entry name" value="PERIPLASMIC OLIGOPEPTIDE-BINDING PROTEIN-RELATED"/>
    <property type="match status" value="1"/>
</dbReference>
<accession>A0A1T0AQU4</accession>
<evidence type="ECO:0000256" key="3">
    <source>
        <dbReference type="ARBA" id="ARBA00022448"/>
    </source>
</evidence>
<name>A0A1T0AQU4_9PAST</name>
<dbReference type="InterPro" id="IPR030678">
    <property type="entry name" value="Peptide/Ni-bd"/>
</dbReference>
<dbReference type="AlphaFoldDB" id="A0A1T0AQU4"/>
<dbReference type="Proteomes" id="UP000190867">
    <property type="component" value="Unassembled WGS sequence"/>
</dbReference>
<dbReference type="EMBL" id="MUYA01000009">
    <property type="protein sequence ID" value="OOR98750.1"/>
    <property type="molecule type" value="Genomic_DNA"/>
</dbReference>
<organism evidence="7 8">
    <name type="scientific">Haemophilus paracuniculus</name>
    <dbReference type="NCBI Taxonomy" id="734"/>
    <lineage>
        <taxon>Bacteria</taxon>
        <taxon>Pseudomonadati</taxon>
        <taxon>Pseudomonadota</taxon>
        <taxon>Gammaproteobacteria</taxon>
        <taxon>Pasteurellales</taxon>
        <taxon>Pasteurellaceae</taxon>
        <taxon>Haemophilus</taxon>
    </lineage>
</organism>
<evidence type="ECO:0000256" key="5">
    <source>
        <dbReference type="SAM" id="SignalP"/>
    </source>
</evidence>
<dbReference type="PROSITE" id="PS01040">
    <property type="entry name" value="SBP_BACTERIAL_5"/>
    <property type="match status" value="1"/>
</dbReference>
<dbReference type="GO" id="GO:0015833">
    <property type="term" value="P:peptide transport"/>
    <property type="evidence" value="ECO:0007669"/>
    <property type="project" value="TreeGrafter"/>
</dbReference>
<evidence type="ECO:0000256" key="4">
    <source>
        <dbReference type="ARBA" id="ARBA00022729"/>
    </source>
</evidence>
<keyword evidence="4 5" id="KW-0732">Signal</keyword>
<sequence length="554" mass="63438">MQNTTRKFWAKSQRLAKLSIFSGALLFAFGKASFAADVPAGTVLADKQVIRLHSVAETATLDPQKSADAGASQLIYQMFEGLVSTDADDNIIPGVAEHWEASPDFKTWTFYLRKDAKWSNGDPVTAHDFVYAWRRLVDPKTAAPYSSYLDFMKVENTQDIIEGKKSPETLGVQALDDYTFQVKLSESIPYAADLTNNVTLYPVHKATIEKYGDDWTRPENLVGNGAYSLKERSINEKITFKRNPNYWNNTKTVIEEATYYILTDTSAVARYRTGELDFSFIPIATYKDPKFREQYKDHIRNNRKLATYVYEFNLAKPPFDDVRVRKALDLAVERNIITDKILGYGQTPTFTFTPNYIFGGSKIQQPDYANWTQEQRNQEAKRLLQEAGYSRQNPVRSELLYSTNDGLKTISVAVTSMWKKNLDGMADISLKNMEWKTFSDLKHRKEFSLAFGAWVADYNEASTFLTRYLSNSNQNETNFKSEAYDQLVNSSYKAKTDSEREEIYAKAEAELDRNHPFVAIYHYAGLFLKNPKLKGYEGKSPQGIYYIKDLYLEK</sequence>
<dbReference type="InterPro" id="IPR023765">
    <property type="entry name" value="SBP_5_CS"/>
</dbReference>
<reference evidence="7 8" key="1">
    <citation type="submission" date="2017-02" db="EMBL/GenBank/DDBJ databases">
        <title>Draft genome sequence of Haemophilus paracuniculus CCUG 43573 type strain.</title>
        <authorList>
            <person name="Engstrom-Jakobsson H."/>
            <person name="Salva-Serra F."/>
            <person name="Thorell K."/>
            <person name="Gonzales-Siles L."/>
            <person name="Karlsson R."/>
            <person name="Boulund F."/>
            <person name="Engstrand L."/>
            <person name="Kristiansson E."/>
            <person name="Moore E."/>
        </authorList>
    </citation>
    <scope>NUCLEOTIDE SEQUENCE [LARGE SCALE GENOMIC DNA]</scope>
    <source>
        <strain evidence="7 8">CCUG 43573</strain>
    </source>
</reference>
<dbReference type="Gene3D" id="3.40.190.10">
    <property type="entry name" value="Periplasmic binding protein-like II"/>
    <property type="match status" value="1"/>
</dbReference>
<dbReference type="GO" id="GO:0043190">
    <property type="term" value="C:ATP-binding cassette (ABC) transporter complex"/>
    <property type="evidence" value="ECO:0007669"/>
    <property type="project" value="InterPro"/>
</dbReference>
<protein>
    <submittedName>
        <fullName evidence="7">Oligopeptide ABC transporter substrate-binding protein OppA</fullName>
    </submittedName>
</protein>
<dbReference type="GO" id="GO:0030288">
    <property type="term" value="C:outer membrane-bounded periplasmic space"/>
    <property type="evidence" value="ECO:0007669"/>
    <property type="project" value="TreeGrafter"/>
</dbReference>
<dbReference type="PIRSF" id="PIRSF002741">
    <property type="entry name" value="MppA"/>
    <property type="match status" value="1"/>
</dbReference>
<keyword evidence="8" id="KW-1185">Reference proteome</keyword>
<dbReference type="STRING" id="734.B0187_07670"/>
<dbReference type="FunFam" id="3.90.76.10:FF:000001">
    <property type="entry name" value="Oligopeptide ABC transporter substrate-binding protein"/>
    <property type="match status" value="1"/>
</dbReference>
<dbReference type="PANTHER" id="PTHR30290">
    <property type="entry name" value="PERIPLASMIC BINDING COMPONENT OF ABC TRANSPORTER"/>
    <property type="match status" value="1"/>
</dbReference>
<evidence type="ECO:0000256" key="1">
    <source>
        <dbReference type="ARBA" id="ARBA00004196"/>
    </source>
</evidence>
<dbReference type="Gene3D" id="3.10.105.10">
    <property type="entry name" value="Dipeptide-binding Protein, Domain 3"/>
    <property type="match status" value="1"/>
</dbReference>
<dbReference type="CDD" id="cd08504">
    <property type="entry name" value="PBP2_OppA"/>
    <property type="match status" value="1"/>
</dbReference>
<feature type="signal peptide" evidence="5">
    <location>
        <begin position="1"/>
        <end position="35"/>
    </location>
</feature>
<dbReference type="RefSeq" id="WP_078237278.1">
    <property type="nucleotide sequence ID" value="NZ_MUYA01000009.1"/>
</dbReference>
<dbReference type="InterPro" id="IPR039424">
    <property type="entry name" value="SBP_5"/>
</dbReference>
<dbReference type="Pfam" id="PF00496">
    <property type="entry name" value="SBP_bac_5"/>
    <property type="match status" value="1"/>
</dbReference>